<organism evidence="4 5">
    <name type="scientific">Riccia fluitans</name>
    <dbReference type="NCBI Taxonomy" id="41844"/>
    <lineage>
        <taxon>Eukaryota</taxon>
        <taxon>Viridiplantae</taxon>
        <taxon>Streptophyta</taxon>
        <taxon>Embryophyta</taxon>
        <taxon>Marchantiophyta</taxon>
        <taxon>Marchantiopsida</taxon>
        <taxon>Marchantiidae</taxon>
        <taxon>Marchantiales</taxon>
        <taxon>Ricciaceae</taxon>
        <taxon>Riccia</taxon>
    </lineage>
</organism>
<evidence type="ECO:0000256" key="2">
    <source>
        <dbReference type="ARBA" id="ARBA00023242"/>
    </source>
</evidence>
<accession>A0ABD1XRL6</accession>
<feature type="region of interest" description="Disordered" evidence="3">
    <location>
        <begin position="152"/>
        <end position="209"/>
    </location>
</feature>
<evidence type="ECO:0000313" key="5">
    <source>
        <dbReference type="Proteomes" id="UP001605036"/>
    </source>
</evidence>
<dbReference type="PANTHER" id="PTHR13489">
    <property type="entry name" value="MINI-CHROMOSOME MAINTENANCE COMPLEX-BINDING PROTEIN"/>
    <property type="match status" value="1"/>
</dbReference>
<dbReference type="EMBL" id="JBHFFA010000008">
    <property type="protein sequence ID" value="KAL2610591.1"/>
    <property type="molecule type" value="Genomic_DNA"/>
</dbReference>
<name>A0ABD1XRL6_9MARC</name>
<proteinExistence type="predicted"/>
<evidence type="ECO:0008006" key="6">
    <source>
        <dbReference type="Google" id="ProtNLM"/>
    </source>
</evidence>
<dbReference type="GO" id="GO:0005634">
    <property type="term" value="C:nucleus"/>
    <property type="evidence" value="ECO:0007669"/>
    <property type="project" value="UniProtKB-SubCell"/>
</dbReference>
<evidence type="ECO:0000313" key="4">
    <source>
        <dbReference type="EMBL" id="KAL2610591.1"/>
    </source>
</evidence>
<keyword evidence="5" id="KW-1185">Reference proteome</keyword>
<sequence>MGKEISVDCICDPLGTVDALFNSATCSVNSTSQLARWDWGVKEFFEKFLVQEGKYAQVPEINSTPLSAISPNTLVRFRGMVQDMFENEFYVGCYKSGENLRTTKYTDSITLDFCTPGRDSVELWERRILYCVPVPGENQWVKEVFASSAGTSECSEHRRSSSPSSQAEKRQRDDGDSSVDVMKDVETDIASNHESSEVKRRREEASTSWREEKSGSWDLNFPLGEASFRSMPQRPCIVKVYDSADSQIMLNDVFEFIGILTFDPELSASSFNRSDADPDSFMDCNACSRLPQSQVPRIHCVTLQKLIPNNMVSILPELRQRQTEILTTPGAVKQLRDIVVNGLASVLKGDLLAAEYLLLHLLSQIHKRLDTMVLGTVSLNIVIAASGENVSLPGQIAQAVGALLPCSHVLPLSCDSLNKGHWAPRKDYDQNRLATGVLQLAAGTHLTLDLTAMAEGKLDPTGVQNLCALKKMMQFQTVDYDFKYHPVEISTDVSVLVTSNGIRSFLPCDISVVLVPNGSSSSRLEEKDLANLRLYLGAVRNLEYNQGTSLNEVLENDLVEASRRGGNMTVETYHRWLTLARLQTVSHGETELRIEHWRKTLEMEHLRMERISS</sequence>
<dbReference type="InterPro" id="IPR019140">
    <property type="entry name" value="MCM_complex-bd"/>
</dbReference>
<gene>
    <name evidence="4" type="ORF">R1flu_029164</name>
</gene>
<dbReference type="Pfam" id="PF09739">
    <property type="entry name" value="MCM_bind"/>
    <property type="match status" value="1"/>
</dbReference>
<dbReference type="AlphaFoldDB" id="A0ABD1XRL6"/>
<comment type="subcellular location">
    <subcellularLocation>
        <location evidence="1">Nucleus</location>
    </subcellularLocation>
</comment>
<feature type="compositionally biased region" description="Basic and acidic residues" evidence="3">
    <location>
        <begin position="167"/>
        <end position="186"/>
    </location>
</feature>
<comment type="caution">
    <text evidence="4">The sequence shown here is derived from an EMBL/GenBank/DDBJ whole genome shotgun (WGS) entry which is preliminary data.</text>
</comment>
<keyword evidence="2" id="KW-0539">Nucleus</keyword>
<protein>
    <recommendedName>
        <fullName evidence="6">Mini-chromosome maintenance complex-binding protein</fullName>
    </recommendedName>
</protein>
<dbReference type="Proteomes" id="UP001605036">
    <property type="component" value="Unassembled WGS sequence"/>
</dbReference>
<reference evidence="4 5" key="1">
    <citation type="submission" date="2024-09" db="EMBL/GenBank/DDBJ databases">
        <title>Chromosome-scale assembly of Riccia fluitans.</title>
        <authorList>
            <person name="Paukszto L."/>
            <person name="Sawicki J."/>
            <person name="Karawczyk K."/>
            <person name="Piernik-Szablinska J."/>
            <person name="Szczecinska M."/>
            <person name="Mazdziarz M."/>
        </authorList>
    </citation>
    <scope>NUCLEOTIDE SEQUENCE [LARGE SCALE GENOMIC DNA]</scope>
    <source>
        <strain evidence="4">Rf_01</strain>
        <tissue evidence="4">Aerial parts of the thallus</tissue>
    </source>
</reference>
<dbReference type="PANTHER" id="PTHR13489:SF0">
    <property type="entry name" value="MINI-CHROMOSOME MAINTENANCE COMPLEX-BINDING PROTEIN"/>
    <property type="match status" value="1"/>
</dbReference>
<evidence type="ECO:0000256" key="3">
    <source>
        <dbReference type="SAM" id="MobiDB-lite"/>
    </source>
</evidence>
<feature type="compositionally biased region" description="Basic and acidic residues" evidence="3">
    <location>
        <begin position="194"/>
        <end position="209"/>
    </location>
</feature>
<evidence type="ECO:0000256" key="1">
    <source>
        <dbReference type="ARBA" id="ARBA00004123"/>
    </source>
</evidence>